<feature type="transmembrane region" description="Helical" evidence="8">
    <location>
        <begin position="119"/>
        <end position="140"/>
    </location>
</feature>
<dbReference type="Proteomes" id="UP000245119">
    <property type="component" value="Linkage Group LG4"/>
</dbReference>
<feature type="transmembrane region" description="Helical" evidence="8">
    <location>
        <begin position="90"/>
        <end position="113"/>
    </location>
</feature>
<dbReference type="PROSITE" id="PS51257">
    <property type="entry name" value="PROKAR_LIPOPROTEIN"/>
    <property type="match status" value="1"/>
</dbReference>
<dbReference type="PANTHER" id="PTHR24238:SF47">
    <property type="entry name" value="ECDYSTEROIDS_DOPAMINE RECEPTOR-RELATED"/>
    <property type="match status" value="1"/>
</dbReference>
<gene>
    <name evidence="9" type="ORF">C0Q70_08051</name>
</gene>
<reference evidence="9 10" key="1">
    <citation type="submission" date="2018-04" db="EMBL/GenBank/DDBJ databases">
        <title>The genome of golden apple snail Pomacea canaliculata provides insight into stress tolerance and invasive adaptation.</title>
        <authorList>
            <person name="Liu C."/>
            <person name="Liu B."/>
            <person name="Ren Y."/>
            <person name="Zhang Y."/>
            <person name="Wang H."/>
            <person name="Li S."/>
            <person name="Jiang F."/>
            <person name="Yin L."/>
            <person name="Zhang G."/>
            <person name="Qian W."/>
            <person name="Fan W."/>
        </authorList>
    </citation>
    <scope>NUCLEOTIDE SEQUENCE [LARGE SCALE GENOMIC DNA]</scope>
    <source>
        <strain evidence="9">SZHN2017</strain>
        <tissue evidence="9">Muscle</tissue>
    </source>
</reference>
<evidence type="ECO:0000313" key="9">
    <source>
        <dbReference type="EMBL" id="PVD32609.1"/>
    </source>
</evidence>
<dbReference type="Pfam" id="PF00001">
    <property type="entry name" value="7tm_1"/>
    <property type="match status" value="1"/>
</dbReference>
<dbReference type="GO" id="GO:0016020">
    <property type="term" value="C:membrane"/>
    <property type="evidence" value="ECO:0007669"/>
    <property type="project" value="UniProtKB-SubCell"/>
</dbReference>
<evidence type="ECO:0008006" key="11">
    <source>
        <dbReference type="Google" id="ProtNLM"/>
    </source>
</evidence>
<evidence type="ECO:0000256" key="8">
    <source>
        <dbReference type="SAM" id="Phobius"/>
    </source>
</evidence>
<keyword evidence="5 8" id="KW-0472">Membrane</keyword>
<evidence type="ECO:0000256" key="4">
    <source>
        <dbReference type="ARBA" id="ARBA00023040"/>
    </source>
</evidence>
<organism evidence="9 10">
    <name type="scientific">Pomacea canaliculata</name>
    <name type="common">Golden apple snail</name>
    <dbReference type="NCBI Taxonomy" id="400727"/>
    <lineage>
        <taxon>Eukaryota</taxon>
        <taxon>Metazoa</taxon>
        <taxon>Spiralia</taxon>
        <taxon>Lophotrochozoa</taxon>
        <taxon>Mollusca</taxon>
        <taxon>Gastropoda</taxon>
        <taxon>Caenogastropoda</taxon>
        <taxon>Architaenioglossa</taxon>
        <taxon>Ampullarioidea</taxon>
        <taxon>Ampullariidae</taxon>
        <taxon>Pomacea</taxon>
    </lineage>
</organism>
<evidence type="ECO:0000256" key="3">
    <source>
        <dbReference type="ARBA" id="ARBA00022989"/>
    </source>
</evidence>
<feature type="transmembrane region" description="Helical" evidence="8">
    <location>
        <begin position="206"/>
        <end position="228"/>
    </location>
</feature>
<dbReference type="CDD" id="cd00637">
    <property type="entry name" value="7tm_classA_rhodopsin-like"/>
    <property type="match status" value="1"/>
</dbReference>
<dbReference type="EMBL" id="PZQS01000004">
    <property type="protein sequence ID" value="PVD32609.1"/>
    <property type="molecule type" value="Genomic_DNA"/>
</dbReference>
<evidence type="ECO:0000256" key="5">
    <source>
        <dbReference type="ARBA" id="ARBA00023136"/>
    </source>
</evidence>
<keyword evidence="7" id="KW-0807">Transducer</keyword>
<dbReference type="AlphaFoldDB" id="A0A2T7PGP8"/>
<evidence type="ECO:0000256" key="6">
    <source>
        <dbReference type="ARBA" id="ARBA00023170"/>
    </source>
</evidence>
<dbReference type="OrthoDB" id="6157309at2759"/>
<proteinExistence type="predicted"/>
<dbReference type="SUPFAM" id="SSF81321">
    <property type="entry name" value="Family A G protein-coupled receptor-like"/>
    <property type="match status" value="1"/>
</dbReference>
<dbReference type="GO" id="GO:0004930">
    <property type="term" value="F:G protein-coupled receptor activity"/>
    <property type="evidence" value="ECO:0007669"/>
    <property type="project" value="UniProtKB-KW"/>
</dbReference>
<comment type="subcellular location">
    <subcellularLocation>
        <location evidence="1">Membrane</location>
        <topology evidence="1">Multi-pass membrane protein</topology>
    </subcellularLocation>
</comment>
<keyword evidence="6" id="KW-0675">Receptor</keyword>
<dbReference type="InterPro" id="IPR000276">
    <property type="entry name" value="GPCR_Rhodpsn"/>
</dbReference>
<keyword evidence="2 8" id="KW-0812">Transmembrane</keyword>
<evidence type="ECO:0000256" key="1">
    <source>
        <dbReference type="ARBA" id="ARBA00004141"/>
    </source>
</evidence>
<comment type="caution">
    <text evidence="9">The sequence shown here is derived from an EMBL/GenBank/DDBJ whole genome shotgun (WGS) entry which is preliminary data.</text>
</comment>
<name>A0A2T7PGP8_POMCA</name>
<keyword evidence="10" id="KW-1185">Reference proteome</keyword>
<evidence type="ECO:0000256" key="7">
    <source>
        <dbReference type="ARBA" id="ARBA00023224"/>
    </source>
</evidence>
<keyword evidence="4" id="KW-0297">G-protein coupled receptor</keyword>
<dbReference type="PANTHER" id="PTHR24238">
    <property type="entry name" value="G-PROTEIN COUPLED RECEPTOR"/>
    <property type="match status" value="1"/>
</dbReference>
<dbReference type="Gene3D" id="1.20.1070.10">
    <property type="entry name" value="Rhodopsin 7-helix transmembrane proteins"/>
    <property type="match status" value="1"/>
</dbReference>
<protein>
    <recommendedName>
        <fullName evidence="11">G-protein coupled receptors family 1 profile domain-containing protein</fullName>
    </recommendedName>
</protein>
<sequence>MGCRDTGPLLIIVCGCYSLSETSRHTKNDSFEASEITKVTRGLERSLRKYSFPVQLHKMAAKDDANYTNSSVEEIRDEVNRVISIELIPVMVYLGLLSLFGGIGNLLVCFVYYSRLRMSTQHFLIICLALFDLLTCFLVIPFEINDLSHYFNFTQEAVCKTLRYRQESAQNMFTTFSCFNKVTDRFRYRKVCRPFKPQMTMRNVKIALAINLLLTIVLAIPAGVIYGIRTTVTFVTVACRVQTAPPTTACGPPRSRYCTTPFSSSLSSA</sequence>
<keyword evidence="3 8" id="KW-1133">Transmembrane helix</keyword>
<evidence type="ECO:0000313" key="10">
    <source>
        <dbReference type="Proteomes" id="UP000245119"/>
    </source>
</evidence>
<evidence type="ECO:0000256" key="2">
    <source>
        <dbReference type="ARBA" id="ARBA00022692"/>
    </source>
</evidence>
<accession>A0A2T7PGP8</accession>